<dbReference type="AlphaFoldDB" id="A0A5A9ZWE6"/>
<proteinExistence type="predicted"/>
<protein>
    <submittedName>
        <fullName evidence="1">Uncharacterized protein</fullName>
    </submittedName>
</protein>
<dbReference type="EMBL" id="VDFC01000085">
    <property type="protein sequence ID" value="KAA0921371.1"/>
    <property type="molecule type" value="Genomic_DNA"/>
</dbReference>
<dbReference type="OrthoDB" id="9553571at2"/>
<gene>
    <name evidence="1" type="ORF">FGF04_37030</name>
</gene>
<sequence length="121" mass="12468">MTGMDVEIELYSGRRNPVFGLGPEAGERLMNRIAALPPAPPGAAPLQGLGYRGLRITGAPAADVTEIVVSGGVIVVRDRNGTERVLQDAGRAVEHSLADLAAAGLDPAEMSVLRRELGAGG</sequence>
<accession>A0A5A9ZWE6</accession>
<evidence type="ECO:0000313" key="2">
    <source>
        <dbReference type="Proteomes" id="UP000324965"/>
    </source>
</evidence>
<dbReference type="Proteomes" id="UP000324965">
    <property type="component" value="Unassembled WGS sequence"/>
</dbReference>
<organism evidence="1 2">
    <name type="scientific">Streptomyces apricus</name>
    <dbReference type="NCBI Taxonomy" id="1828112"/>
    <lineage>
        <taxon>Bacteria</taxon>
        <taxon>Bacillati</taxon>
        <taxon>Actinomycetota</taxon>
        <taxon>Actinomycetes</taxon>
        <taxon>Kitasatosporales</taxon>
        <taxon>Streptomycetaceae</taxon>
        <taxon>Streptomyces</taxon>
    </lineage>
</organism>
<evidence type="ECO:0000313" key="1">
    <source>
        <dbReference type="EMBL" id="KAA0921371.1"/>
    </source>
</evidence>
<reference evidence="1 2" key="1">
    <citation type="submission" date="2019-05" db="EMBL/GenBank/DDBJ databases">
        <authorList>
            <person name="Hariharan J."/>
            <person name="Choudoir M.J."/>
            <person name="Diebold P."/>
            <person name="Panke-Buisse K."/>
            <person name="Buckley D.H."/>
        </authorList>
    </citation>
    <scope>NUCLEOTIDE SEQUENCE [LARGE SCALE GENOMIC DNA]</scope>
    <source>
        <strain evidence="1 2">SUN51</strain>
    </source>
</reference>
<comment type="caution">
    <text evidence="1">The sequence shown here is derived from an EMBL/GenBank/DDBJ whole genome shotgun (WGS) entry which is preliminary data.</text>
</comment>
<name>A0A5A9ZWE6_9ACTN</name>
<dbReference type="RefSeq" id="WP_149515772.1">
    <property type="nucleotide sequence ID" value="NZ_VDFC01000085.1"/>
</dbReference>
<keyword evidence="2" id="KW-1185">Reference proteome</keyword>